<protein>
    <submittedName>
        <fullName evidence="2">GNAT family N-acetyltransferase</fullName>
    </submittedName>
</protein>
<dbReference type="AlphaFoldDB" id="A0A514BWW4"/>
<dbReference type="OrthoDB" id="5173601at2"/>
<feature type="domain" description="N-acetyltransferase" evidence="1">
    <location>
        <begin position="8"/>
        <end position="162"/>
    </location>
</feature>
<organism evidence="2 3">
    <name type="scientific">Marilutibacter alkalisoli</name>
    <dbReference type="NCBI Taxonomy" id="2591633"/>
    <lineage>
        <taxon>Bacteria</taxon>
        <taxon>Pseudomonadati</taxon>
        <taxon>Pseudomonadota</taxon>
        <taxon>Gammaproteobacteria</taxon>
        <taxon>Lysobacterales</taxon>
        <taxon>Lysobacteraceae</taxon>
        <taxon>Marilutibacter</taxon>
    </lineage>
</organism>
<keyword evidence="3" id="KW-1185">Reference proteome</keyword>
<dbReference type="InterPro" id="IPR016181">
    <property type="entry name" value="Acyl_CoA_acyltransferase"/>
</dbReference>
<dbReference type="EMBL" id="CP041242">
    <property type="protein sequence ID" value="QDH71479.1"/>
    <property type="molecule type" value="Genomic_DNA"/>
</dbReference>
<evidence type="ECO:0000313" key="2">
    <source>
        <dbReference type="EMBL" id="QDH71479.1"/>
    </source>
</evidence>
<dbReference type="RefSeq" id="WP_141624811.1">
    <property type="nucleotide sequence ID" value="NZ_CP041242.1"/>
</dbReference>
<evidence type="ECO:0000259" key="1">
    <source>
        <dbReference type="PROSITE" id="PS51186"/>
    </source>
</evidence>
<gene>
    <name evidence="2" type="ORF">FKV23_16315</name>
</gene>
<name>A0A514BWW4_9GAMM</name>
<proteinExistence type="predicted"/>
<dbReference type="KEGG" id="lyj:FKV23_16315"/>
<evidence type="ECO:0000313" key="3">
    <source>
        <dbReference type="Proteomes" id="UP000317199"/>
    </source>
</evidence>
<dbReference type="Pfam" id="PF00583">
    <property type="entry name" value="Acetyltransf_1"/>
    <property type="match status" value="1"/>
</dbReference>
<accession>A0A514BWW4</accession>
<dbReference type="InterPro" id="IPR000182">
    <property type="entry name" value="GNAT_dom"/>
</dbReference>
<sequence length="168" mass="18813">MHQSEIKLNFVPITSDAIKETEGWFDDPDTQRFLGGREWVRRIPALLQDSPGAEFRGRRVLARYAWVVYATGRSVGIVDVERYDDRTAGIALAVAPAMRGKGIGRRILSSLETLDELAEVETFIGAVEPENEAARRCMRSARFEVAERVDEEGMLRISRSVAWKTGGS</sequence>
<dbReference type="SUPFAM" id="SSF55729">
    <property type="entry name" value="Acyl-CoA N-acyltransferases (Nat)"/>
    <property type="match status" value="1"/>
</dbReference>
<dbReference type="CDD" id="cd04301">
    <property type="entry name" value="NAT_SF"/>
    <property type="match status" value="1"/>
</dbReference>
<dbReference type="Proteomes" id="UP000317199">
    <property type="component" value="Chromosome"/>
</dbReference>
<dbReference type="PROSITE" id="PS51186">
    <property type="entry name" value="GNAT"/>
    <property type="match status" value="1"/>
</dbReference>
<dbReference type="Gene3D" id="3.40.630.30">
    <property type="match status" value="1"/>
</dbReference>
<dbReference type="GO" id="GO:0016747">
    <property type="term" value="F:acyltransferase activity, transferring groups other than amino-acyl groups"/>
    <property type="evidence" value="ECO:0007669"/>
    <property type="project" value="InterPro"/>
</dbReference>
<reference evidence="2 3" key="1">
    <citation type="submission" date="2019-06" db="EMBL/GenBank/DDBJ databases">
        <title>Lysobacter alkalisoli sp. nov. isolated from saline-alkali soil.</title>
        <authorList>
            <person name="Sun J.-Q."/>
            <person name="Xu L."/>
        </authorList>
    </citation>
    <scope>NUCLEOTIDE SEQUENCE [LARGE SCALE GENOMIC DNA]</scope>
    <source>
        <strain evidence="2 3">SJ-36</strain>
    </source>
</reference>
<keyword evidence="2" id="KW-0808">Transferase</keyword>